<dbReference type="SMART" id="SM00487">
    <property type="entry name" value="DEXDc"/>
    <property type="match status" value="1"/>
</dbReference>
<dbReference type="InterPro" id="IPR027417">
    <property type="entry name" value="P-loop_NTPase"/>
</dbReference>
<feature type="region of interest" description="Disordered" evidence="7">
    <location>
        <begin position="321"/>
        <end position="379"/>
    </location>
</feature>
<dbReference type="InterPro" id="IPR003615">
    <property type="entry name" value="HNH_nuc"/>
</dbReference>
<dbReference type="EC" id="3.6.4.13" evidence="1"/>
<comment type="caution">
    <text evidence="11">The sequence shown here is derived from an EMBL/GenBank/DDBJ whole genome shotgun (WGS) entry which is preliminary data.</text>
</comment>
<dbReference type="SUPFAM" id="SSF53335">
    <property type="entry name" value="S-adenosyl-L-methionine-dependent methyltransferases"/>
    <property type="match status" value="1"/>
</dbReference>
<dbReference type="InterPro" id="IPR013216">
    <property type="entry name" value="Methyltransf_11"/>
</dbReference>
<dbReference type="InterPro" id="IPR011545">
    <property type="entry name" value="DEAD/DEAH_box_helicase_dom"/>
</dbReference>
<feature type="domain" description="Helicase ATP-binding" evidence="8">
    <location>
        <begin position="958"/>
        <end position="1164"/>
    </location>
</feature>
<feature type="region of interest" description="Disordered" evidence="7">
    <location>
        <begin position="1"/>
        <end position="22"/>
    </location>
</feature>
<dbReference type="GO" id="GO:0005524">
    <property type="term" value="F:ATP binding"/>
    <property type="evidence" value="ECO:0007669"/>
    <property type="project" value="UniProtKB-KW"/>
</dbReference>
<dbReference type="SMART" id="SM00490">
    <property type="entry name" value="HELICc"/>
    <property type="match status" value="1"/>
</dbReference>
<evidence type="ECO:0000259" key="10">
    <source>
        <dbReference type="PROSITE" id="PS51195"/>
    </source>
</evidence>
<dbReference type="PROSITE" id="PS51194">
    <property type="entry name" value="HELICASE_CTER"/>
    <property type="match status" value="1"/>
</dbReference>
<organism evidence="11 12">
    <name type="scientific">Symbiodinium natans</name>
    <dbReference type="NCBI Taxonomy" id="878477"/>
    <lineage>
        <taxon>Eukaryota</taxon>
        <taxon>Sar</taxon>
        <taxon>Alveolata</taxon>
        <taxon>Dinophyceae</taxon>
        <taxon>Suessiales</taxon>
        <taxon>Symbiodiniaceae</taxon>
        <taxon>Symbiodinium</taxon>
    </lineage>
</organism>
<accession>A0A812TDZ8</accession>
<dbReference type="Proteomes" id="UP000604046">
    <property type="component" value="Unassembled WGS sequence"/>
</dbReference>
<dbReference type="SUPFAM" id="SSF52540">
    <property type="entry name" value="P-loop containing nucleoside triphosphate hydrolases"/>
    <property type="match status" value="1"/>
</dbReference>
<dbReference type="CDD" id="cd00085">
    <property type="entry name" value="HNHc"/>
    <property type="match status" value="1"/>
</dbReference>
<evidence type="ECO:0000256" key="1">
    <source>
        <dbReference type="ARBA" id="ARBA00012552"/>
    </source>
</evidence>
<sequence>MTHAEGTEGTSPMAQMRSAAAPAETLAPMEFSFEVSPHTSRLHPFRNQQPLGLSLREDDGEADVVHHGRLSLSELRTLVKQAKDFQAAWRGLTPLQQRLARGAAHRPEALSPENFKPAHALAGSRSRFILRRHSSTDADEAGAECLPRCDVSVEYRHGRLGGRTLSFLQPVGTGRLTGVATTSPPTRLCMECLAPLAPLPGQEMSVLKESARGPLGEKILYCARGSESDLFCSGPCRARFFGKRNGASLRHQLFELERGVCQRCGLDCHSLWQSLQNIAPAQRLVKLRRLADDLGSSRSTASTASTDLKEASRLRALTSHLQTKGASCEGKEERQEGQEGSDEGMAAKAAKAKKAKKAKKAEPEPSSPPPSSPQRSGNLTEGFLWQADHVVPVWRGGGVCGLENLQTLCAACHGQKTKQEAQERAEARRAQRQPRLWPAGRLAAKAKWALRAADAKEIDLEDVDDEESAMSAGLHGREFPFLRSFEVVHFKVRIFAKAGVTEPADASSTRWIERFQRGTVFCAYVKDPLAWQRTGLYKYLVFAWDRRQQKYEGWEASGLHTRFFTQEEVSAGVKLLNDAGRREELLTSWTDDELPSLPPLESCGGSTGTRLPRLDSRDRDSVFTPRLTGYKPYGTLEHLGGKKSPLSRAKGAPYARKVTAKATEAADVPPGRGHRRGARAHGRVADSGLGLRGLLPGLSCQPLDPYAQATALDVVQPANPEFDVGLFDGRTLPLPDKSMDCALFSFVLHHCRHFELQRALLMEAARVSRSWVVICEDTPEETIHWKGTRGHDHLGQFHPASEWRKMFSKIGFNLLHQGPIWEGPRKGPSPYFCKRCYFILQVPAGLCPQPSPGLVGLSGCCALPTRGEAGAAHSSLSDDERRGLLEAALEQDPAGAEIIGNIKERWFKSTGPLSNEEHEDVPQEEFCAFSQMSLPRRLEQNLQLQGILKPSPIQRAAIPVALTGQDLVGIAATGSGKTLAYLLPLLLRALSAGLPEGAFGLVLLPTRELALQVAACADALLGSSQDKDAAQTLDVESHDEALSRVSVVSIWGGAPRWEQQHQLQHGRKWPHRQLPGHAWVIAATPGRLLDLICSEVDEGRRPLHGVRVLVLDEGDRMLEEGLGDQLDAVARHTALLRQTLFFSATWCEGKVGLQASCLCRQSPVMVQVGSGDSSDQLTTSLANRNILQMVEVFDQEESEEERETRKLSRLLELLRLELQVGGDSEEKERPLFKALVFCMTKKFADCLVEKLNEASCEAVAIHGNKTQDERLFNLDLFANSKPSGPRILVATDVLGRGIDLPNVTHVFVFDMPGCIEDYIHRIGRTARGLDGQGKAITFFEFAPCVPQLAKELMVHLDECAQEIPAELQQIAEDVSSGRRLQSKKQRTREQGNAHGDQQSTSPADLATPEELGEWNAGGYRSWMFENANLNNGKASQDSGWLVFKKAGVLHTDRGSGSWQLEEEQMLVRFGAFVLRLTLHKKWNGKKHLNFCTEDLEASGKSLSGWVQKSKSYKFHDAGADPPNGEECPP</sequence>
<dbReference type="InterPro" id="IPR014001">
    <property type="entry name" value="Helicase_ATP-bd"/>
</dbReference>
<dbReference type="InterPro" id="IPR014014">
    <property type="entry name" value="RNA_helicase_DEAD_Q_motif"/>
</dbReference>
<gene>
    <name evidence="11" type="primary">DBP2</name>
    <name evidence="11" type="ORF">SNAT2548_LOCUS29175</name>
</gene>
<dbReference type="Gene3D" id="1.10.30.50">
    <property type="match status" value="1"/>
</dbReference>
<dbReference type="PROSITE" id="PS51195">
    <property type="entry name" value="Q_MOTIF"/>
    <property type="match status" value="1"/>
</dbReference>
<feature type="region of interest" description="Disordered" evidence="7">
    <location>
        <begin position="597"/>
        <end position="616"/>
    </location>
</feature>
<dbReference type="GO" id="GO:0004519">
    <property type="term" value="F:endonuclease activity"/>
    <property type="evidence" value="ECO:0007669"/>
    <property type="project" value="InterPro"/>
</dbReference>
<evidence type="ECO:0000256" key="5">
    <source>
        <dbReference type="ARBA" id="ARBA00022840"/>
    </source>
</evidence>
<dbReference type="Gene3D" id="3.40.50.150">
    <property type="entry name" value="Vaccinia Virus protein VP39"/>
    <property type="match status" value="1"/>
</dbReference>
<dbReference type="Pfam" id="PF01844">
    <property type="entry name" value="HNH"/>
    <property type="match status" value="1"/>
</dbReference>
<evidence type="ECO:0000256" key="2">
    <source>
        <dbReference type="ARBA" id="ARBA00022741"/>
    </source>
</evidence>
<dbReference type="Gene3D" id="3.40.50.300">
    <property type="entry name" value="P-loop containing nucleotide triphosphate hydrolases"/>
    <property type="match status" value="2"/>
</dbReference>
<dbReference type="GO" id="GO:0008270">
    <property type="term" value="F:zinc ion binding"/>
    <property type="evidence" value="ECO:0007669"/>
    <property type="project" value="InterPro"/>
</dbReference>
<dbReference type="OrthoDB" id="418338at2759"/>
<dbReference type="GO" id="GO:0003676">
    <property type="term" value="F:nucleic acid binding"/>
    <property type="evidence" value="ECO:0007669"/>
    <property type="project" value="InterPro"/>
</dbReference>
<dbReference type="Pfam" id="PF00270">
    <property type="entry name" value="DEAD"/>
    <property type="match status" value="1"/>
</dbReference>
<dbReference type="InterPro" id="IPR002711">
    <property type="entry name" value="HNH"/>
</dbReference>
<dbReference type="GO" id="GO:0003724">
    <property type="term" value="F:RNA helicase activity"/>
    <property type="evidence" value="ECO:0007669"/>
    <property type="project" value="UniProtKB-EC"/>
</dbReference>
<dbReference type="GO" id="GO:0008757">
    <property type="term" value="F:S-adenosylmethionine-dependent methyltransferase activity"/>
    <property type="evidence" value="ECO:0007669"/>
    <property type="project" value="InterPro"/>
</dbReference>
<evidence type="ECO:0000256" key="7">
    <source>
        <dbReference type="SAM" id="MobiDB-lite"/>
    </source>
</evidence>
<evidence type="ECO:0000259" key="9">
    <source>
        <dbReference type="PROSITE" id="PS51194"/>
    </source>
</evidence>
<evidence type="ECO:0000256" key="6">
    <source>
        <dbReference type="PROSITE-ProRule" id="PRU00552"/>
    </source>
</evidence>
<evidence type="ECO:0000256" key="3">
    <source>
        <dbReference type="ARBA" id="ARBA00022801"/>
    </source>
</evidence>
<keyword evidence="12" id="KW-1185">Reference proteome</keyword>
<feature type="region of interest" description="Disordered" evidence="7">
    <location>
        <begin position="1374"/>
        <end position="1408"/>
    </location>
</feature>
<proteinExistence type="predicted"/>
<feature type="compositionally biased region" description="Basic residues" evidence="7">
    <location>
        <begin position="350"/>
        <end position="359"/>
    </location>
</feature>
<keyword evidence="3" id="KW-0378">Hydrolase</keyword>
<feature type="region of interest" description="Disordered" evidence="7">
    <location>
        <begin position="660"/>
        <end position="682"/>
    </location>
</feature>
<dbReference type="InterPro" id="IPR029063">
    <property type="entry name" value="SAM-dependent_MTases_sf"/>
</dbReference>
<keyword evidence="4" id="KW-0347">Helicase</keyword>
<dbReference type="PANTHER" id="PTHR47958">
    <property type="entry name" value="ATP-DEPENDENT RNA HELICASE DBP3"/>
    <property type="match status" value="1"/>
</dbReference>
<dbReference type="CDD" id="cd18787">
    <property type="entry name" value="SF2_C_DEAD"/>
    <property type="match status" value="1"/>
</dbReference>
<protein>
    <recommendedName>
        <fullName evidence="1">RNA helicase</fullName>
        <ecNumber evidence="1">3.6.4.13</ecNumber>
    </recommendedName>
</protein>
<reference evidence="11" key="1">
    <citation type="submission" date="2021-02" db="EMBL/GenBank/DDBJ databases">
        <authorList>
            <person name="Dougan E. K."/>
            <person name="Rhodes N."/>
            <person name="Thang M."/>
            <person name="Chan C."/>
        </authorList>
    </citation>
    <scope>NUCLEOTIDE SEQUENCE</scope>
</reference>
<keyword evidence="2" id="KW-0547">Nucleotide-binding</keyword>
<dbReference type="InterPro" id="IPR044742">
    <property type="entry name" value="DEAD/DEAH_RhlB"/>
</dbReference>
<dbReference type="Pfam" id="PF08241">
    <property type="entry name" value="Methyltransf_11"/>
    <property type="match status" value="1"/>
</dbReference>
<feature type="domain" description="Helicase C-terminal" evidence="9">
    <location>
        <begin position="1206"/>
        <end position="1371"/>
    </location>
</feature>
<evidence type="ECO:0000259" key="8">
    <source>
        <dbReference type="PROSITE" id="PS51192"/>
    </source>
</evidence>
<dbReference type="EMBL" id="CAJNDS010002546">
    <property type="protein sequence ID" value="CAE7521226.1"/>
    <property type="molecule type" value="Genomic_DNA"/>
</dbReference>
<dbReference type="CDD" id="cd00268">
    <property type="entry name" value="DEADc"/>
    <property type="match status" value="1"/>
</dbReference>
<name>A0A812TDZ8_9DINO</name>
<evidence type="ECO:0000313" key="11">
    <source>
        <dbReference type="EMBL" id="CAE7521226.1"/>
    </source>
</evidence>
<keyword evidence="5" id="KW-0067">ATP-binding</keyword>
<dbReference type="PROSITE" id="PS51192">
    <property type="entry name" value="HELICASE_ATP_BIND_1"/>
    <property type="match status" value="1"/>
</dbReference>
<evidence type="ECO:0000256" key="4">
    <source>
        <dbReference type="ARBA" id="ARBA00022806"/>
    </source>
</evidence>
<evidence type="ECO:0000313" key="12">
    <source>
        <dbReference type="Proteomes" id="UP000604046"/>
    </source>
</evidence>
<dbReference type="InterPro" id="IPR001650">
    <property type="entry name" value="Helicase_C-like"/>
</dbReference>
<feature type="compositionally biased region" description="Basic residues" evidence="7">
    <location>
        <begin position="672"/>
        <end position="682"/>
    </location>
</feature>
<dbReference type="Pfam" id="PF00271">
    <property type="entry name" value="Helicase_C"/>
    <property type="match status" value="1"/>
</dbReference>
<feature type="domain" description="DEAD-box RNA helicase Q" evidence="10">
    <location>
        <begin position="927"/>
        <end position="955"/>
    </location>
</feature>
<feature type="short sequence motif" description="Q motif" evidence="6">
    <location>
        <begin position="927"/>
        <end position="955"/>
    </location>
</feature>
<dbReference type="GO" id="GO:0016787">
    <property type="term" value="F:hydrolase activity"/>
    <property type="evidence" value="ECO:0007669"/>
    <property type="project" value="UniProtKB-KW"/>
</dbReference>